<reference evidence="3" key="1">
    <citation type="journal article" date="2014" name="Int. J. Syst. Evol. Microbiol.">
        <title>Complete genome of a new Firmicutes species belonging to the dominant human colonic microbiota ('Ruminococcus bicirculans') reveals two chromosomes and a selective capacity to utilize plant glucans.</title>
        <authorList>
            <consortium name="NISC Comparative Sequencing Program"/>
            <person name="Wegmann U."/>
            <person name="Louis P."/>
            <person name="Goesmann A."/>
            <person name="Henrissat B."/>
            <person name="Duncan S.H."/>
            <person name="Flint H.J."/>
        </authorList>
    </citation>
    <scope>NUCLEOTIDE SEQUENCE</scope>
    <source>
        <strain evidence="3">JCM 17590</strain>
    </source>
</reference>
<organism evidence="3 4">
    <name type="scientific">Gryllotalpicola daejeonensis</name>
    <dbReference type="NCBI Taxonomy" id="993087"/>
    <lineage>
        <taxon>Bacteria</taxon>
        <taxon>Bacillati</taxon>
        <taxon>Actinomycetota</taxon>
        <taxon>Actinomycetes</taxon>
        <taxon>Micrococcales</taxon>
        <taxon>Microbacteriaceae</taxon>
        <taxon>Gryllotalpicola</taxon>
    </lineage>
</organism>
<dbReference type="InterPro" id="IPR020843">
    <property type="entry name" value="ER"/>
</dbReference>
<evidence type="ECO:0000313" key="4">
    <source>
        <dbReference type="Proteomes" id="UP001415169"/>
    </source>
</evidence>
<dbReference type="Pfam" id="PF00107">
    <property type="entry name" value="ADH_zinc_N"/>
    <property type="match status" value="1"/>
</dbReference>
<name>A0ABP7ZK26_9MICO</name>
<protein>
    <submittedName>
        <fullName evidence="3">NADP-dependent oxidoreductase</fullName>
    </submittedName>
</protein>
<dbReference type="InterPro" id="IPR036291">
    <property type="entry name" value="NAD(P)-bd_dom_sf"/>
</dbReference>
<reference evidence="3" key="2">
    <citation type="submission" date="2023-12" db="EMBL/GenBank/DDBJ databases">
        <authorList>
            <person name="Sun Q."/>
            <person name="Inoue M."/>
        </authorList>
    </citation>
    <scope>NUCLEOTIDE SEQUENCE</scope>
    <source>
        <strain evidence="3">JCM 17590</strain>
    </source>
</reference>
<dbReference type="InterPro" id="IPR013154">
    <property type="entry name" value="ADH-like_N"/>
</dbReference>
<evidence type="ECO:0000259" key="2">
    <source>
        <dbReference type="SMART" id="SM00829"/>
    </source>
</evidence>
<dbReference type="InterPro" id="IPR011032">
    <property type="entry name" value="GroES-like_sf"/>
</dbReference>
<accession>A0ABP7ZK26</accession>
<feature type="region of interest" description="Disordered" evidence="1">
    <location>
        <begin position="1"/>
        <end position="21"/>
    </location>
</feature>
<dbReference type="SUPFAM" id="SSF51735">
    <property type="entry name" value="NAD(P)-binding Rossmann-fold domains"/>
    <property type="match status" value="1"/>
</dbReference>
<feature type="domain" description="Enoyl reductase (ER)" evidence="2">
    <location>
        <begin position="23"/>
        <end position="319"/>
    </location>
</feature>
<comment type="caution">
    <text evidence="3">The sequence shown here is derived from an EMBL/GenBank/DDBJ whole genome shotgun (WGS) entry which is preliminary data.</text>
</comment>
<dbReference type="InterPro" id="IPR013149">
    <property type="entry name" value="ADH-like_C"/>
</dbReference>
<dbReference type="Proteomes" id="UP001415169">
    <property type="component" value="Unassembled WGS sequence"/>
</dbReference>
<dbReference type="InterPro" id="IPR050700">
    <property type="entry name" value="YIM1/Zinc_Alcohol_DH_Fams"/>
</dbReference>
<dbReference type="EMBL" id="BAABBV010000001">
    <property type="protein sequence ID" value="GAA4160966.1"/>
    <property type="molecule type" value="Genomic_DNA"/>
</dbReference>
<dbReference type="SUPFAM" id="SSF50129">
    <property type="entry name" value="GroES-like"/>
    <property type="match status" value="1"/>
</dbReference>
<dbReference type="RefSeq" id="WP_344791408.1">
    <property type="nucleotide sequence ID" value="NZ_BAABBV010000001.1"/>
</dbReference>
<evidence type="ECO:0000256" key="1">
    <source>
        <dbReference type="SAM" id="MobiDB-lite"/>
    </source>
</evidence>
<proteinExistence type="predicted"/>
<dbReference type="PANTHER" id="PTHR11695">
    <property type="entry name" value="ALCOHOL DEHYDROGENASE RELATED"/>
    <property type="match status" value="1"/>
</dbReference>
<evidence type="ECO:0000313" key="3">
    <source>
        <dbReference type="EMBL" id="GAA4160966.1"/>
    </source>
</evidence>
<dbReference type="Gene3D" id="3.90.180.10">
    <property type="entry name" value="Medium-chain alcohol dehydrogenases, catalytic domain"/>
    <property type="match status" value="1"/>
</dbReference>
<dbReference type="Gene3D" id="3.40.50.720">
    <property type="entry name" value="NAD(P)-binding Rossmann-like Domain"/>
    <property type="match status" value="1"/>
</dbReference>
<dbReference type="Pfam" id="PF08240">
    <property type="entry name" value="ADH_N"/>
    <property type="match status" value="1"/>
</dbReference>
<dbReference type="SMART" id="SM00829">
    <property type="entry name" value="PKS_ER"/>
    <property type="match status" value="1"/>
</dbReference>
<keyword evidence="4" id="KW-1185">Reference proteome</keyword>
<dbReference type="CDD" id="cd05289">
    <property type="entry name" value="MDR_like_2"/>
    <property type="match status" value="1"/>
</dbReference>
<sequence>MSTFEPTDAVHQQMKALRAHTRGGPEQLVYEDAPTPPAPQGDDALVKVAAAAITFDELTWPETWESGGVDRTPIIPSHEFAGTVVGTGPDAHGVAAGDEVFGLVPFNRNGAAAEYVLVPASSIAHRPSGVTAVTAAAAVLPALTAMEALDEQLQLTAGQRLLVRGGTGGVGAFVVQLAHRLGIEVTATVRSAEAAERARRLGAQTVLVGDEADRVAPASFDGSIDAAGAGSPEWLYRSVRPDGRVIMLQELPDAELAKRFDVDARFFVVSARAASLARLGESLATGEFEVAVAQTFTLAEGRKAYESRGRAAAPGKTVIDVAGVRAA</sequence>
<gene>
    <name evidence="3" type="ORF">GCM10022286_17810</name>
</gene>
<dbReference type="PANTHER" id="PTHR11695:SF294">
    <property type="entry name" value="RETICULON-4-INTERACTING PROTEIN 1, MITOCHONDRIAL"/>
    <property type="match status" value="1"/>
</dbReference>